<evidence type="ECO:0000259" key="9">
    <source>
        <dbReference type="Pfam" id="PF08281"/>
    </source>
</evidence>
<gene>
    <name evidence="10" type="ORF">DFR49_1695</name>
</gene>
<evidence type="ECO:0000256" key="7">
    <source>
        <dbReference type="SAM" id="MobiDB-lite"/>
    </source>
</evidence>
<dbReference type="Gene3D" id="1.10.1740.10">
    <property type="match status" value="1"/>
</dbReference>
<proteinExistence type="inferred from homology"/>
<evidence type="ECO:0000256" key="5">
    <source>
        <dbReference type="ARBA" id="ARBA00023163"/>
    </source>
</evidence>
<keyword evidence="11" id="KW-1185">Reference proteome</keyword>
<dbReference type="SUPFAM" id="SSF88659">
    <property type="entry name" value="Sigma3 and sigma4 domains of RNA polymerase sigma factors"/>
    <property type="match status" value="1"/>
</dbReference>
<keyword evidence="2 6" id="KW-0805">Transcription regulation</keyword>
<keyword evidence="5 6" id="KW-0804">Transcription</keyword>
<feature type="domain" description="RNA polymerase sigma factor 70 region 4 type 2" evidence="9">
    <location>
        <begin position="139"/>
        <end position="191"/>
    </location>
</feature>
<evidence type="ECO:0000256" key="3">
    <source>
        <dbReference type="ARBA" id="ARBA00023082"/>
    </source>
</evidence>
<dbReference type="NCBIfam" id="NF008888">
    <property type="entry name" value="PRK11922.1"/>
    <property type="match status" value="1"/>
</dbReference>
<dbReference type="OrthoDB" id="9803470at2"/>
<organism evidence="10 11">
    <name type="scientific">Hephaestia caeni</name>
    <dbReference type="NCBI Taxonomy" id="645617"/>
    <lineage>
        <taxon>Bacteria</taxon>
        <taxon>Pseudomonadati</taxon>
        <taxon>Pseudomonadota</taxon>
        <taxon>Alphaproteobacteria</taxon>
        <taxon>Sphingomonadales</taxon>
        <taxon>Sphingomonadaceae</taxon>
        <taxon>Hephaestia</taxon>
    </lineage>
</organism>
<reference evidence="10 11" key="1">
    <citation type="submission" date="2018-08" db="EMBL/GenBank/DDBJ databases">
        <title>Genomic Encyclopedia of Type Strains, Phase IV (KMG-IV): sequencing the most valuable type-strain genomes for metagenomic binning, comparative biology and taxonomic classification.</title>
        <authorList>
            <person name="Goeker M."/>
        </authorList>
    </citation>
    <scope>NUCLEOTIDE SEQUENCE [LARGE SCALE GENOMIC DNA]</scope>
    <source>
        <strain evidence="10 11">DSM 25527</strain>
    </source>
</reference>
<dbReference type="GO" id="GO:0016987">
    <property type="term" value="F:sigma factor activity"/>
    <property type="evidence" value="ECO:0007669"/>
    <property type="project" value="UniProtKB-KW"/>
</dbReference>
<evidence type="ECO:0000313" key="10">
    <source>
        <dbReference type="EMBL" id="RIA47127.1"/>
    </source>
</evidence>
<feature type="compositionally biased region" description="Basic and acidic residues" evidence="7">
    <location>
        <begin position="12"/>
        <end position="21"/>
    </location>
</feature>
<dbReference type="InterPro" id="IPR014284">
    <property type="entry name" value="RNA_pol_sigma-70_dom"/>
</dbReference>
<evidence type="ECO:0000256" key="1">
    <source>
        <dbReference type="ARBA" id="ARBA00010641"/>
    </source>
</evidence>
<dbReference type="InterPro" id="IPR013249">
    <property type="entry name" value="RNA_pol_sigma70_r4_t2"/>
</dbReference>
<name>A0A397PIY6_9SPHN</name>
<dbReference type="Pfam" id="PF08281">
    <property type="entry name" value="Sigma70_r4_2"/>
    <property type="match status" value="1"/>
</dbReference>
<sequence>MTIAHHAPATPRPDDDLLRRARGGDRDAFSTIMTRGNQRLFRVARSVVGNDSEAEDVLQESYLRAFKAIGGFRGDADIMTWLTRIVVNEARGRLRKRRPTVGLDQIERAQEAGAAIIAFPAPRGFASPEAAAESAHLRRMIETAIDDLSEPFRLVFMLRDVDGRSIEETAAALSIPAATVKTRLHRARRQMRAAIDDRLRATIAEAFSFLGPACARITATVLARLDEDGVGVGR</sequence>
<evidence type="ECO:0000256" key="6">
    <source>
        <dbReference type="RuleBase" id="RU000716"/>
    </source>
</evidence>
<evidence type="ECO:0000256" key="4">
    <source>
        <dbReference type="ARBA" id="ARBA00023125"/>
    </source>
</evidence>
<dbReference type="InterPro" id="IPR007627">
    <property type="entry name" value="RNA_pol_sigma70_r2"/>
</dbReference>
<accession>A0A397PIY6</accession>
<dbReference type="InterPro" id="IPR039425">
    <property type="entry name" value="RNA_pol_sigma-70-like"/>
</dbReference>
<dbReference type="Proteomes" id="UP000266568">
    <property type="component" value="Unassembled WGS sequence"/>
</dbReference>
<evidence type="ECO:0000313" key="11">
    <source>
        <dbReference type="Proteomes" id="UP000266568"/>
    </source>
</evidence>
<evidence type="ECO:0000259" key="8">
    <source>
        <dbReference type="Pfam" id="PF04542"/>
    </source>
</evidence>
<dbReference type="InterPro" id="IPR013325">
    <property type="entry name" value="RNA_pol_sigma_r2"/>
</dbReference>
<dbReference type="GO" id="GO:0003677">
    <property type="term" value="F:DNA binding"/>
    <property type="evidence" value="ECO:0007669"/>
    <property type="project" value="UniProtKB-KW"/>
</dbReference>
<keyword evidence="3 6" id="KW-0731">Sigma factor</keyword>
<dbReference type="EMBL" id="QXDC01000002">
    <property type="protein sequence ID" value="RIA47127.1"/>
    <property type="molecule type" value="Genomic_DNA"/>
</dbReference>
<feature type="region of interest" description="Disordered" evidence="7">
    <location>
        <begin position="1"/>
        <end position="21"/>
    </location>
</feature>
<dbReference type="RefSeq" id="WP_119035128.1">
    <property type="nucleotide sequence ID" value="NZ_QXDC01000002.1"/>
</dbReference>
<dbReference type="AlphaFoldDB" id="A0A397PIY6"/>
<dbReference type="SUPFAM" id="SSF88946">
    <property type="entry name" value="Sigma2 domain of RNA polymerase sigma factors"/>
    <property type="match status" value="1"/>
</dbReference>
<dbReference type="GO" id="GO:0006352">
    <property type="term" value="P:DNA-templated transcription initiation"/>
    <property type="evidence" value="ECO:0007669"/>
    <property type="project" value="InterPro"/>
</dbReference>
<evidence type="ECO:0000256" key="2">
    <source>
        <dbReference type="ARBA" id="ARBA00023015"/>
    </source>
</evidence>
<dbReference type="NCBIfam" id="TIGR02937">
    <property type="entry name" value="sigma70-ECF"/>
    <property type="match status" value="1"/>
</dbReference>
<protein>
    <recommendedName>
        <fullName evidence="6">RNA polymerase sigma factor</fullName>
    </recommendedName>
</protein>
<dbReference type="PANTHER" id="PTHR43133:SF51">
    <property type="entry name" value="RNA POLYMERASE SIGMA FACTOR"/>
    <property type="match status" value="1"/>
</dbReference>
<dbReference type="Pfam" id="PF04542">
    <property type="entry name" value="Sigma70_r2"/>
    <property type="match status" value="1"/>
</dbReference>
<dbReference type="Gene3D" id="1.10.10.10">
    <property type="entry name" value="Winged helix-like DNA-binding domain superfamily/Winged helix DNA-binding domain"/>
    <property type="match status" value="1"/>
</dbReference>
<feature type="domain" description="RNA polymerase sigma-70 region 2" evidence="8">
    <location>
        <begin position="38"/>
        <end position="98"/>
    </location>
</feature>
<comment type="caution">
    <text evidence="10">The sequence shown here is derived from an EMBL/GenBank/DDBJ whole genome shotgun (WGS) entry which is preliminary data.</text>
</comment>
<dbReference type="PANTHER" id="PTHR43133">
    <property type="entry name" value="RNA POLYMERASE ECF-TYPE SIGMA FACTO"/>
    <property type="match status" value="1"/>
</dbReference>
<dbReference type="InterPro" id="IPR013324">
    <property type="entry name" value="RNA_pol_sigma_r3/r4-like"/>
</dbReference>
<keyword evidence="4 6" id="KW-0238">DNA-binding</keyword>
<comment type="similarity">
    <text evidence="1 6">Belongs to the sigma-70 factor family. ECF subfamily.</text>
</comment>
<dbReference type="InterPro" id="IPR000838">
    <property type="entry name" value="RNA_pol_sigma70_ECF_CS"/>
</dbReference>
<dbReference type="PROSITE" id="PS01063">
    <property type="entry name" value="SIGMA70_ECF"/>
    <property type="match status" value="1"/>
</dbReference>
<dbReference type="InterPro" id="IPR036388">
    <property type="entry name" value="WH-like_DNA-bd_sf"/>
</dbReference>
<dbReference type="CDD" id="cd06171">
    <property type="entry name" value="Sigma70_r4"/>
    <property type="match status" value="1"/>
</dbReference>